<sequence length="229" mass="23476">MRIGRPVAPAALLLGAALLAAGCAGTPAPKHADAKSTPNGGATATAAPDAAAGPLTPSDLQGRWWTWASSSPSGSNPVEDRDGSMCAQGQKDGGVWFLAGTFGERAKRTCAVPANRRLAFPLVNLMSDQAGCSEFMAPAKGTATLDGKPLRAERYDATPVRVTAEEGNPLTDGGGTFRTHACGLWVQTEPLKPGNHTLEIRGSSGRFAVSVDYTLKVPAAGAATNHDAV</sequence>
<keyword evidence="2" id="KW-0732">Signal</keyword>
<accession>A0ABW6U8A4</accession>
<feature type="chain" id="PRO_5046009218" evidence="2">
    <location>
        <begin position="33"/>
        <end position="229"/>
    </location>
</feature>
<feature type="compositionally biased region" description="Low complexity" evidence="1">
    <location>
        <begin position="37"/>
        <end position="57"/>
    </location>
</feature>
<evidence type="ECO:0000256" key="1">
    <source>
        <dbReference type="SAM" id="MobiDB-lite"/>
    </source>
</evidence>
<organism evidence="3 4">
    <name type="scientific">Streptomyces nondiastaticus</name>
    <dbReference type="NCBI Taxonomy" id="3154512"/>
    <lineage>
        <taxon>Bacteria</taxon>
        <taxon>Bacillati</taxon>
        <taxon>Actinomycetota</taxon>
        <taxon>Actinomycetes</taxon>
        <taxon>Kitasatosporales</taxon>
        <taxon>Streptomycetaceae</taxon>
        <taxon>Streptomyces</taxon>
    </lineage>
</organism>
<dbReference type="RefSeq" id="WP_302863971.1">
    <property type="nucleotide sequence ID" value="NZ_JBFAUC010000008.1"/>
</dbReference>
<comment type="caution">
    <text evidence="3">The sequence shown here is derived from an EMBL/GenBank/DDBJ whole genome shotgun (WGS) entry which is preliminary data.</text>
</comment>
<feature type="signal peptide" evidence="2">
    <location>
        <begin position="1"/>
        <end position="32"/>
    </location>
</feature>
<dbReference type="Proteomes" id="UP001602123">
    <property type="component" value="Unassembled WGS sequence"/>
</dbReference>
<evidence type="ECO:0000313" key="4">
    <source>
        <dbReference type="Proteomes" id="UP001602123"/>
    </source>
</evidence>
<name>A0ABW6U8A4_9ACTN</name>
<dbReference type="PROSITE" id="PS51257">
    <property type="entry name" value="PROKAR_LIPOPROTEIN"/>
    <property type="match status" value="1"/>
</dbReference>
<gene>
    <name evidence="3" type="ORF">ACFYZM_33035</name>
</gene>
<reference evidence="3 4" key="1">
    <citation type="submission" date="2024-10" db="EMBL/GenBank/DDBJ databases">
        <title>The Natural Products Discovery Center: Release of the First 8490 Sequenced Strains for Exploring Actinobacteria Biosynthetic Diversity.</title>
        <authorList>
            <person name="Kalkreuter E."/>
            <person name="Kautsar S.A."/>
            <person name="Yang D."/>
            <person name="Bader C.D."/>
            <person name="Teijaro C.N."/>
            <person name="Fluegel L."/>
            <person name="Davis C.M."/>
            <person name="Simpson J.R."/>
            <person name="Lauterbach L."/>
            <person name="Steele A.D."/>
            <person name="Gui C."/>
            <person name="Meng S."/>
            <person name="Li G."/>
            <person name="Viehrig K."/>
            <person name="Ye F."/>
            <person name="Su P."/>
            <person name="Kiefer A.F."/>
            <person name="Nichols A."/>
            <person name="Cepeda A.J."/>
            <person name="Yan W."/>
            <person name="Fan B."/>
            <person name="Jiang Y."/>
            <person name="Adhikari A."/>
            <person name="Zheng C.-J."/>
            <person name="Schuster L."/>
            <person name="Cowan T.M."/>
            <person name="Smanski M.J."/>
            <person name="Chevrette M.G."/>
            <person name="De Carvalho L.P.S."/>
            <person name="Shen B."/>
        </authorList>
    </citation>
    <scope>NUCLEOTIDE SEQUENCE [LARGE SCALE GENOMIC DNA]</scope>
    <source>
        <strain evidence="3 4">NPDC001650</strain>
    </source>
</reference>
<protein>
    <submittedName>
        <fullName evidence="3">Signal protein</fullName>
    </submittedName>
</protein>
<evidence type="ECO:0000256" key="2">
    <source>
        <dbReference type="SAM" id="SignalP"/>
    </source>
</evidence>
<dbReference type="EMBL" id="JBIAUT010000019">
    <property type="protein sequence ID" value="MFF4221065.1"/>
    <property type="molecule type" value="Genomic_DNA"/>
</dbReference>
<feature type="compositionally biased region" description="Polar residues" evidence="1">
    <location>
        <begin position="67"/>
        <end position="76"/>
    </location>
</feature>
<evidence type="ECO:0000313" key="3">
    <source>
        <dbReference type="EMBL" id="MFF4221065.1"/>
    </source>
</evidence>
<feature type="region of interest" description="Disordered" evidence="1">
    <location>
        <begin position="27"/>
        <end position="86"/>
    </location>
</feature>
<keyword evidence="4" id="KW-1185">Reference proteome</keyword>
<proteinExistence type="predicted"/>